<gene>
    <name evidence="2" type="primary">59</name>
    <name evidence="2" type="ORF">SEA_SLEEPYHEAD_59</name>
</gene>
<proteinExistence type="predicted"/>
<reference evidence="2 3" key="1">
    <citation type="submission" date="2019-05" db="EMBL/GenBank/DDBJ databases">
        <authorList>
            <person name="Andrick R."/>
            <person name="Dugal D."/>
            <person name="Kinney M."/>
            <person name="Taplin D."/>
            <person name="Molloy S.D."/>
            <person name="Garlena R.A."/>
            <person name="Russell D.A."/>
            <person name="Pope W.H."/>
            <person name="Jacobs-Sera D."/>
            <person name="Hatfull G.F."/>
        </authorList>
    </citation>
    <scope>NUCLEOTIDE SEQUENCE [LARGE SCALE GENOMIC DNA]</scope>
</reference>
<evidence type="ECO:0000313" key="2">
    <source>
        <dbReference type="EMBL" id="QDM56074.1"/>
    </source>
</evidence>
<protein>
    <submittedName>
        <fullName evidence="2">Uncharacterized protein</fullName>
    </submittedName>
</protein>
<dbReference type="RefSeq" id="YP_009848273.1">
    <property type="nucleotide sequence ID" value="NC_048782.1"/>
</dbReference>
<feature type="compositionally biased region" description="Basic and acidic residues" evidence="1">
    <location>
        <begin position="186"/>
        <end position="199"/>
    </location>
</feature>
<keyword evidence="3" id="KW-1185">Reference proteome</keyword>
<evidence type="ECO:0000313" key="3">
    <source>
        <dbReference type="Proteomes" id="UP000320841"/>
    </source>
</evidence>
<dbReference type="EMBL" id="MK967380">
    <property type="protein sequence ID" value="QDM56074.1"/>
    <property type="molecule type" value="Genomic_DNA"/>
</dbReference>
<evidence type="ECO:0000256" key="1">
    <source>
        <dbReference type="SAM" id="MobiDB-lite"/>
    </source>
</evidence>
<dbReference type="GeneID" id="55618691"/>
<sequence length="206" mass="22771">MTDLERPDARRNTRPLIDATPQQIEDAGAVIGRAALFDNRFGQADIGRAAVWAEALEPYKLSVSDQLNAVTAHYRAEPDRMIMPADVIRLGRAIRAERNQRESDEARKRRETMNDLRHGLAEGDPQLGQLPVGGADGNPVPGAYEVNGAVDRGCPQCGAAPMHPCTNRINGSPRKMPCLPRLTGKRPKDERRAEARQELSRPNTHR</sequence>
<dbReference type="KEGG" id="vg:55618691"/>
<accession>A0A515MHM9</accession>
<feature type="region of interest" description="Disordered" evidence="1">
    <location>
        <begin position="164"/>
        <end position="206"/>
    </location>
</feature>
<dbReference type="Proteomes" id="UP000320841">
    <property type="component" value="Segment"/>
</dbReference>
<organism evidence="2 3">
    <name type="scientific">Rhodococcus phage Sleepyhead</name>
    <dbReference type="NCBI Taxonomy" id="2591131"/>
    <lineage>
        <taxon>Viruses</taxon>
        <taxon>Duplodnaviria</taxon>
        <taxon>Heunggongvirae</taxon>
        <taxon>Uroviricota</taxon>
        <taxon>Caudoviricetes</taxon>
        <taxon>Sleepyheadvirus</taxon>
        <taxon>Sleepyheadvirus sleepyhead</taxon>
    </lineage>
</organism>
<name>A0A515MHM9_9CAUD</name>